<dbReference type="Proteomes" id="UP000280668">
    <property type="component" value="Unassembled WGS sequence"/>
</dbReference>
<keyword evidence="2" id="KW-1003">Cell membrane</keyword>
<feature type="transmembrane region" description="Helical" evidence="6">
    <location>
        <begin position="199"/>
        <end position="226"/>
    </location>
</feature>
<dbReference type="SUPFAM" id="SSF103473">
    <property type="entry name" value="MFS general substrate transporter"/>
    <property type="match status" value="1"/>
</dbReference>
<organism evidence="8 9">
    <name type="scientific">Bogoriella caseilytica</name>
    <dbReference type="NCBI Taxonomy" id="56055"/>
    <lineage>
        <taxon>Bacteria</taxon>
        <taxon>Bacillati</taxon>
        <taxon>Actinomycetota</taxon>
        <taxon>Actinomycetes</taxon>
        <taxon>Micrococcales</taxon>
        <taxon>Bogoriellaceae</taxon>
        <taxon>Bogoriella</taxon>
    </lineage>
</organism>
<dbReference type="InterPro" id="IPR050189">
    <property type="entry name" value="MFS_Efflux_Transporters"/>
</dbReference>
<feature type="transmembrane region" description="Helical" evidence="6">
    <location>
        <begin position="266"/>
        <end position="284"/>
    </location>
</feature>
<dbReference type="PANTHER" id="PTHR43124:SF3">
    <property type="entry name" value="CHLORAMPHENICOL EFFLUX PUMP RV0191"/>
    <property type="match status" value="1"/>
</dbReference>
<evidence type="ECO:0000256" key="3">
    <source>
        <dbReference type="ARBA" id="ARBA00022692"/>
    </source>
</evidence>
<feature type="transmembrane region" description="Helical" evidence="6">
    <location>
        <begin position="355"/>
        <end position="374"/>
    </location>
</feature>
<feature type="transmembrane region" description="Helical" evidence="6">
    <location>
        <begin position="290"/>
        <end position="314"/>
    </location>
</feature>
<evidence type="ECO:0000259" key="7">
    <source>
        <dbReference type="PROSITE" id="PS50850"/>
    </source>
</evidence>
<feature type="transmembrane region" description="Helical" evidence="6">
    <location>
        <begin position="70"/>
        <end position="89"/>
    </location>
</feature>
<keyword evidence="3 6" id="KW-0812">Transmembrane</keyword>
<feature type="domain" description="Major facilitator superfamily (MFS) profile" evidence="7">
    <location>
        <begin position="4"/>
        <end position="378"/>
    </location>
</feature>
<evidence type="ECO:0000256" key="4">
    <source>
        <dbReference type="ARBA" id="ARBA00022989"/>
    </source>
</evidence>
<evidence type="ECO:0000256" key="5">
    <source>
        <dbReference type="ARBA" id="ARBA00023136"/>
    </source>
</evidence>
<comment type="subcellular location">
    <subcellularLocation>
        <location evidence="1">Cell membrane</location>
        <topology evidence="1">Multi-pass membrane protein</topology>
    </subcellularLocation>
</comment>
<evidence type="ECO:0000256" key="1">
    <source>
        <dbReference type="ARBA" id="ARBA00004651"/>
    </source>
</evidence>
<evidence type="ECO:0000256" key="2">
    <source>
        <dbReference type="ARBA" id="ARBA00022475"/>
    </source>
</evidence>
<dbReference type="OrthoDB" id="9814237at2"/>
<reference evidence="8 9" key="1">
    <citation type="submission" date="2018-11" db="EMBL/GenBank/DDBJ databases">
        <title>Sequencing the genomes of 1000 actinobacteria strains.</title>
        <authorList>
            <person name="Klenk H.-P."/>
        </authorList>
    </citation>
    <scope>NUCLEOTIDE SEQUENCE [LARGE SCALE GENOMIC DNA]</scope>
    <source>
        <strain evidence="8 9">DSM 11294</strain>
    </source>
</reference>
<dbReference type="EMBL" id="RKHK01000001">
    <property type="protein sequence ID" value="ROR73037.1"/>
    <property type="molecule type" value="Genomic_DNA"/>
</dbReference>
<comment type="caution">
    <text evidence="8">The sequence shown here is derived from an EMBL/GenBank/DDBJ whole genome shotgun (WGS) entry which is preliminary data.</text>
</comment>
<protein>
    <submittedName>
        <fullName evidence="8">DHA1 family inner membrane transport protein</fullName>
    </submittedName>
</protein>
<gene>
    <name evidence="8" type="ORF">EDD31_1403</name>
</gene>
<keyword evidence="4 6" id="KW-1133">Transmembrane helix</keyword>
<feature type="transmembrane region" description="Helical" evidence="6">
    <location>
        <begin position="156"/>
        <end position="178"/>
    </location>
</feature>
<feature type="transmembrane region" description="Helical" evidence="6">
    <location>
        <begin position="44"/>
        <end position="63"/>
    </location>
</feature>
<dbReference type="Gene3D" id="1.20.1250.20">
    <property type="entry name" value="MFS general substrate transporter like domains"/>
    <property type="match status" value="1"/>
</dbReference>
<name>A0A3N2BCQ4_9MICO</name>
<feature type="transmembrane region" description="Helical" evidence="6">
    <location>
        <begin position="95"/>
        <end position="116"/>
    </location>
</feature>
<dbReference type="PROSITE" id="PS50850">
    <property type="entry name" value="MFS"/>
    <property type="match status" value="1"/>
</dbReference>
<evidence type="ECO:0000256" key="6">
    <source>
        <dbReference type="SAM" id="Phobius"/>
    </source>
</evidence>
<feature type="transmembrane region" description="Helical" evidence="6">
    <location>
        <begin position="326"/>
        <end position="349"/>
    </location>
</feature>
<dbReference type="Pfam" id="PF07690">
    <property type="entry name" value="MFS_1"/>
    <property type="match status" value="1"/>
</dbReference>
<dbReference type="PANTHER" id="PTHR43124">
    <property type="entry name" value="PURINE EFFLUX PUMP PBUE"/>
    <property type="match status" value="1"/>
</dbReference>
<dbReference type="GO" id="GO:0005886">
    <property type="term" value="C:plasma membrane"/>
    <property type="evidence" value="ECO:0007669"/>
    <property type="project" value="UniProtKB-SubCell"/>
</dbReference>
<evidence type="ECO:0000313" key="8">
    <source>
        <dbReference type="EMBL" id="ROR73037.1"/>
    </source>
</evidence>
<accession>A0A3N2BCQ4</accession>
<evidence type="ECO:0000313" key="9">
    <source>
        <dbReference type="Proteomes" id="UP000280668"/>
    </source>
</evidence>
<dbReference type="CDD" id="cd17324">
    <property type="entry name" value="MFS_NepI_like"/>
    <property type="match status" value="1"/>
</dbReference>
<sequence length="422" mass="42650">MALPLIALALGAFVIGTSETAVMGLLPEMTRDFGVPVGQGGHIIAAYALGVVLGAPALTALTIRLSRKLVLVGALALFLAGNLAVLMAPDLITVLVARFLTGLPHGLFLGAATILATRIARPGQQATAVARVLIGTTTANIIGLPAATFLGQVFGWRTAFAVVTVLAVLALIAVAVFTPSVTTREPVNLRRETRSLGKAPVVLALSTTVVVMAGLMMVYCFIAPILSEGAGVPSNSVPIVLALYGIGTMLGALVIGPLADRALRPALYTALVLLTVTLLVFRAAMGSPWLAMGALVLLGIAAFSVNTCVQLLVIRAGGTAPTMAAAVNHSAFSLATTAASVLGGAALGFGLDYTALPVIGAVVVLAGLAVAVAAGRSARRVPTIVIESPAPARAVPALEYVRVIDQTGHLTPVSAPLAPASL</sequence>
<dbReference type="InterPro" id="IPR020846">
    <property type="entry name" value="MFS_dom"/>
</dbReference>
<feature type="transmembrane region" description="Helical" evidence="6">
    <location>
        <begin position="128"/>
        <end position="150"/>
    </location>
</feature>
<dbReference type="GO" id="GO:0022857">
    <property type="term" value="F:transmembrane transporter activity"/>
    <property type="evidence" value="ECO:0007669"/>
    <property type="project" value="InterPro"/>
</dbReference>
<dbReference type="AlphaFoldDB" id="A0A3N2BCQ4"/>
<dbReference type="InterPro" id="IPR011701">
    <property type="entry name" value="MFS"/>
</dbReference>
<dbReference type="RefSeq" id="WP_123303513.1">
    <property type="nucleotide sequence ID" value="NZ_RKHK01000001.1"/>
</dbReference>
<proteinExistence type="predicted"/>
<feature type="transmembrane region" description="Helical" evidence="6">
    <location>
        <begin position="238"/>
        <end position="259"/>
    </location>
</feature>
<keyword evidence="5 6" id="KW-0472">Membrane</keyword>
<dbReference type="InterPro" id="IPR036259">
    <property type="entry name" value="MFS_trans_sf"/>
</dbReference>
<keyword evidence="9" id="KW-1185">Reference proteome</keyword>